<proteinExistence type="predicted"/>
<evidence type="ECO:0000256" key="5">
    <source>
        <dbReference type="SAM" id="Phobius"/>
    </source>
</evidence>
<evidence type="ECO:0000256" key="3">
    <source>
        <dbReference type="ARBA" id="ARBA00022989"/>
    </source>
</evidence>
<keyword evidence="4 5" id="KW-0472">Membrane</keyword>
<accession>A0AAW6U383</accession>
<feature type="transmembrane region" description="Helical" evidence="5">
    <location>
        <begin position="214"/>
        <end position="232"/>
    </location>
</feature>
<dbReference type="InterPro" id="IPR038770">
    <property type="entry name" value="Na+/solute_symporter_sf"/>
</dbReference>
<organism evidence="6 7">
    <name type="scientific">Anaerobaca lacustris</name>
    <dbReference type="NCBI Taxonomy" id="3044600"/>
    <lineage>
        <taxon>Bacteria</taxon>
        <taxon>Pseudomonadati</taxon>
        <taxon>Planctomycetota</taxon>
        <taxon>Phycisphaerae</taxon>
        <taxon>Sedimentisphaerales</taxon>
        <taxon>Anaerobacaceae</taxon>
        <taxon>Anaerobaca</taxon>
    </lineage>
</organism>
<evidence type="ECO:0000256" key="1">
    <source>
        <dbReference type="ARBA" id="ARBA00004141"/>
    </source>
</evidence>
<dbReference type="Gene3D" id="1.20.1530.20">
    <property type="match status" value="1"/>
</dbReference>
<dbReference type="AlphaFoldDB" id="A0AAW6U383"/>
<gene>
    <name evidence="6" type="ORF">QJ522_15130</name>
</gene>
<keyword evidence="7" id="KW-1185">Reference proteome</keyword>
<name>A0AAW6U383_9BACT</name>
<feature type="transmembrane region" description="Helical" evidence="5">
    <location>
        <begin position="312"/>
        <end position="332"/>
    </location>
</feature>
<feature type="transmembrane region" description="Helical" evidence="5">
    <location>
        <begin position="338"/>
        <end position="361"/>
    </location>
</feature>
<dbReference type="GO" id="GO:0016020">
    <property type="term" value="C:membrane"/>
    <property type="evidence" value="ECO:0007669"/>
    <property type="project" value="UniProtKB-SubCell"/>
</dbReference>
<dbReference type="Pfam" id="PF01758">
    <property type="entry name" value="SBF"/>
    <property type="match status" value="1"/>
</dbReference>
<reference evidence="6" key="1">
    <citation type="submission" date="2023-05" db="EMBL/GenBank/DDBJ databases">
        <title>Anaerotaeda fermentans gen. nov., sp. nov., a novel anaerobic planctomycete of the new family within the order Sedimentisphaerales isolated from Taman Peninsula, Russia.</title>
        <authorList>
            <person name="Khomyakova M.A."/>
            <person name="Merkel A.Y."/>
            <person name="Slobodkin A.I."/>
        </authorList>
    </citation>
    <scope>NUCLEOTIDE SEQUENCE</scope>
    <source>
        <strain evidence="6">M17dextr</strain>
    </source>
</reference>
<dbReference type="Proteomes" id="UP001431776">
    <property type="component" value="Unassembled WGS sequence"/>
</dbReference>
<dbReference type="InterPro" id="IPR004710">
    <property type="entry name" value="Bilac:Na_transpt"/>
</dbReference>
<feature type="transmembrane region" description="Helical" evidence="5">
    <location>
        <begin position="7"/>
        <end position="25"/>
    </location>
</feature>
<evidence type="ECO:0000256" key="4">
    <source>
        <dbReference type="ARBA" id="ARBA00023136"/>
    </source>
</evidence>
<dbReference type="PANTHER" id="PTHR10361:SF28">
    <property type="entry name" value="P3 PROTEIN-RELATED"/>
    <property type="match status" value="1"/>
</dbReference>
<feature type="transmembrane region" description="Helical" evidence="5">
    <location>
        <begin position="146"/>
        <end position="166"/>
    </location>
</feature>
<evidence type="ECO:0000313" key="7">
    <source>
        <dbReference type="Proteomes" id="UP001431776"/>
    </source>
</evidence>
<feature type="transmembrane region" description="Helical" evidence="5">
    <location>
        <begin position="118"/>
        <end position="140"/>
    </location>
</feature>
<comment type="caution">
    <text evidence="6">The sequence shown here is derived from an EMBL/GenBank/DDBJ whole genome shotgun (WGS) entry which is preliminary data.</text>
</comment>
<evidence type="ECO:0000256" key="2">
    <source>
        <dbReference type="ARBA" id="ARBA00022692"/>
    </source>
</evidence>
<keyword evidence="2 5" id="KW-0812">Transmembrane</keyword>
<comment type="subcellular location">
    <subcellularLocation>
        <location evidence="1">Membrane</location>
        <topology evidence="1">Multi-pass membrane protein</topology>
    </subcellularLocation>
</comment>
<dbReference type="RefSeq" id="WP_349245803.1">
    <property type="nucleotide sequence ID" value="NZ_JASCXX010000019.1"/>
</dbReference>
<feature type="transmembrane region" description="Helical" evidence="5">
    <location>
        <begin position="60"/>
        <end position="80"/>
    </location>
</feature>
<evidence type="ECO:0000313" key="6">
    <source>
        <dbReference type="EMBL" id="MDI6450393.1"/>
    </source>
</evidence>
<feature type="transmembrane region" description="Helical" evidence="5">
    <location>
        <begin position="31"/>
        <end position="48"/>
    </location>
</feature>
<dbReference type="EMBL" id="JASCXX010000019">
    <property type="protein sequence ID" value="MDI6450393.1"/>
    <property type="molecule type" value="Genomic_DNA"/>
</dbReference>
<feature type="transmembrane region" description="Helical" evidence="5">
    <location>
        <begin position="86"/>
        <end position="106"/>
    </location>
</feature>
<dbReference type="InterPro" id="IPR002657">
    <property type="entry name" value="BilAc:Na_symport/Acr3"/>
</dbReference>
<dbReference type="PANTHER" id="PTHR10361">
    <property type="entry name" value="SODIUM-BILE ACID COTRANSPORTER"/>
    <property type="match status" value="1"/>
</dbReference>
<sequence length="432" mass="45831">MGRSVLRHFRIVFAVALLAAIVTFLTGHRAFSGPALIVTFASLALYCMSHPVLKSFAFTIWVFAFVTASMAYPVAFMSWFGFDLGILIVPLIQIIMFGMGTTLSVADFGRVARMPWPVFVGFVLQFSIMPITALVIAKAFGFEPEVAAGVVLIGSCPGGVASNLMTYLAGGNVALSVTMTACSTLISPIMTPFLMAKLAGQFIEIEFMKMMFEIINMIIVPIVAGLIANRILYGRQKALAKGSILAAVGIGCVLLGICIAAFAPTSVLSYGTAVLKKDGFIVGALLIGVVALAKLVIGVWLRGPGNWMDKALPVVSMAGIVLIIAIITARSAEKLMSVGLYLIGAAVLLNFIGYVLGYWLARAARLDESACRTVAFEVGMQNGGMASGLAMNVLRSAPAALAPAIFGPWMNVSGSILATWWHRKPATTRRTS</sequence>
<feature type="transmembrane region" description="Helical" evidence="5">
    <location>
        <begin position="244"/>
        <end position="268"/>
    </location>
</feature>
<protein>
    <submittedName>
        <fullName evidence="6">Bile acid:sodium symporter family protein</fullName>
    </submittedName>
</protein>
<keyword evidence="3 5" id="KW-1133">Transmembrane helix</keyword>
<feature type="transmembrane region" description="Helical" evidence="5">
    <location>
        <begin position="173"/>
        <end position="194"/>
    </location>
</feature>
<feature type="transmembrane region" description="Helical" evidence="5">
    <location>
        <begin position="280"/>
        <end position="300"/>
    </location>
</feature>